<accession>A0A1F5GCC7</accession>
<evidence type="ECO:0000313" key="2">
    <source>
        <dbReference type="EMBL" id="OGD89510.1"/>
    </source>
</evidence>
<gene>
    <name evidence="2" type="ORF">A3D04_00340</name>
</gene>
<dbReference type="EMBL" id="MFBD01000001">
    <property type="protein sequence ID" value="OGD89510.1"/>
    <property type="molecule type" value="Genomic_DNA"/>
</dbReference>
<dbReference type="Proteomes" id="UP000177369">
    <property type="component" value="Unassembled WGS sequence"/>
</dbReference>
<evidence type="ECO:0000313" key="3">
    <source>
        <dbReference type="Proteomes" id="UP000177369"/>
    </source>
</evidence>
<feature type="transmembrane region" description="Helical" evidence="1">
    <location>
        <begin position="7"/>
        <end position="28"/>
    </location>
</feature>
<protein>
    <recommendedName>
        <fullName evidence="4">Phage holin family protein</fullName>
    </recommendedName>
</protein>
<keyword evidence="1" id="KW-1133">Transmembrane helix</keyword>
<feature type="transmembrane region" description="Helical" evidence="1">
    <location>
        <begin position="34"/>
        <end position="57"/>
    </location>
</feature>
<dbReference type="STRING" id="1797714.A3D04_00340"/>
<reference evidence="2 3" key="1">
    <citation type="journal article" date="2016" name="Nat. Commun.">
        <title>Thousands of microbial genomes shed light on interconnected biogeochemical processes in an aquifer system.</title>
        <authorList>
            <person name="Anantharaman K."/>
            <person name="Brown C.T."/>
            <person name="Hug L.A."/>
            <person name="Sharon I."/>
            <person name="Castelle C.J."/>
            <person name="Probst A.J."/>
            <person name="Thomas B.C."/>
            <person name="Singh A."/>
            <person name="Wilkins M.J."/>
            <person name="Karaoz U."/>
            <person name="Brodie E.L."/>
            <person name="Williams K.H."/>
            <person name="Hubbard S.S."/>
            <person name="Banfield J.F."/>
        </authorList>
    </citation>
    <scope>NUCLEOTIDE SEQUENCE [LARGE SCALE GENOMIC DNA]</scope>
</reference>
<keyword evidence="1" id="KW-0812">Transmembrane</keyword>
<keyword evidence="1" id="KW-0472">Membrane</keyword>
<name>A0A1F5GCC7_9BACT</name>
<dbReference type="AlphaFoldDB" id="A0A1F5GCC7"/>
<evidence type="ECO:0000256" key="1">
    <source>
        <dbReference type="SAM" id="Phobius"/>
    </source>
</evidence>
<evidence type="ECO:0008006" key="4">
    <source>
        <dbReference type="Google" id="ProtNLM"/>
    </source>
</evidence>
<organism evidence="2 3">
    <name type="scientific">Candidatus Curtissbacteria bacterium RIFCSPHIGHO2_02_FULL_40_16b</name>
    <dbReference type="NCBI Taxonomy" id="1797714"/>
    <lineage>
        <taxon>Bacteria</taxon>
        <taxon>Candidatus Curtissiibacteriota</taxon>
    </lineage>
</organism>
<feature type="transmembrane region" description="Helical" evidence="1">
    <location>
        <begin position="69"/>
        <end position="91"/>
    </location>
</feature>
<dbReference type="Pfam" id="PF04020">
    <property type="entry name" value="Phage_holin_4_2"/>
    <property type="match status" value="1"/>
</dbReference>
<sequence length="133" mass="14795">MRHIIKSFLITVAIVYIAYIIVPTIDFGPDPKNILLFLGGLWIISQVINPIFSIVLLPINLLTFGLLSFILNVAFVFGLMNFAPGFTVGAYNFPGANIEGVIFPSYNFTQILTVILLALIITISQKILYIIFE</sequence>
<feature type="transmembrane region" description="Helical" evidence="1">
    <location>
        <begin position="111"/>
        <end position="132"/>
    </location>
</feature>
<proteinExistence type="predicted"/>
<comment type="caution">
    <text evidence="2">The sequence shown here is derived from an EMBL/GenBank/DDBJ whole genome shotgun (WGS) entry which is preliminary data.</text>
</comment>
<dbReference type="InterPro" id="IPR007165">
    <property type="entry name" value="Phage_holin_4_2"/>
</dbReference>